<accession>A0A6A5TTN0</accession>
<gene>
    <name evidence="1" type="ORF">CC80DRAFT_112389</name>
</gene>
<dbReference type="EMBL" id="ML976996">
    <property type="protein sequence ID" value="KAF1955099.1"/>
    <property type="molecule type" value="Genomic_DNA"/>
</dbReference>
<sequence length="178" mass="20023">MRFSFSGGNIMIRFNRGYFSTLKHLIAVLSCEDLFSSFTEPVILYDGGKVSKVCATSFSHPNLDRLPPLTFDGNDPSRADDVNLRRLFDKEKLEQCACGLGQLWRLCFTARRAGNPSPAKIPAFVILSYASLPSPSLLLGLIDDLHGRIFVLLELEFHFRLDKPFFGAWEEFQIAMVG</sequence>
<keyword evidence="2" id="KW-1185">Reference proteome</keyword>
<proteinExistence type="predicted"/>
<protein>
    <submittedName>
        <fullName evidence="1">Uncharacterized protein</fullName>
    </submittedName>
</protein>
<organism evidence="1 2">
    <name type="scientific">Byssothecium circinans</name>
    <dbReference type="NCBI Taxonomy" id="147558"/>
    <lineage>
        <taxon>Eukaryota</taxon>
        <taxon>Fungi</taxon>
        <taxon>Dikarya</taxon>
        <taxon>Ascomycota</taxon>
        <taxon>Pezizomycotina</taxon>
        <taxon>Dothideomycetes</taxon>
        <taxon>Pleosporomycetidae</taxon>
        <taxon>Pleosporales</taxon>
        <taxon>Massarineae</taxon>
        <taxon>Massarinaceae</taxon>
        <taxon>Byssothecium</taxon>
    </lineage>
</organism>
<name>A0A6A5TTN0_9PLEO</name>
<dbReference type="Proteomes" id="UP000800035">
    <property type="component" value="Unassembled WGS sequence"/>
</dbReference>
<reference evidence="1" key="1">
    <citation type="journal article" date="2020" name="Stud. Mycol.">
        <title>101 Dothideomycetes genomes: a test case for predicting lifestyles and emergence of pathogens.</title>
        <authorList>
            <person name="Haridas S."/>
            <person name="Albert R."/>
            <person name="Binder M."/>
            <person name="Bloem J."/>
            <person name="Labutti K."/>
            <person name="Salamov A."/>
            <person name="Andreopoulos B."/>
            <person name="Baker S."/>
            <person name="Barry K."/>
            <person name="Bills G."/>
            <person name="Bluhm B."/>
            <person name="Cannon C."/>
            <person name="Castanera R."/>
            <person name="Culley D."/>
            <person name="Daum C."/>
            <person name="Ezra D."/>
            <person name="Gonzalez J."/>
            <person name="Henrissat B."/>
            <person name="Kuo A."/>
            <person name="Liang C."/>
            <person name="Lipzen A."/>
            <person name="Lutzoni F."/>
            <person name="Magnuson J."/>
            <person name="Mondo S."/>
            <person name="Nolan M."/>
            <person name="Ohm R."/>
            <person name="Pangilinan J."/>
            <person name="Park H.-J."/>
            <person name="Ramirez L."/>
            <person name="Alfaro M."/>
            <person name="Sun H."/>
            <person name="Tritt A."/>
            <person name="Yoshinaga Y."/>
            <person name="Zwiers L.-H."/>
            <person name="Turgeon B."/>
            <person name="Goodwin S."/>
            <person name="Spatafora J."/>
            <person name="Crous P."/>
            <person name="Grigoriev I."/>
        </authorList>
    </citation>
    <scope>NUCLEOTIDE SEQUENCE</scope>
    <source>
        <strain evidence="1">CBS 675.92</strain>
    </source>
</reference>
<dbReference type="AlphaFoldDB" id="A0A6A5TTN0"/>
<evidence type="ECO:0000313" key="1">
    <source>
        <dbReference type="EMBL" id="KAF1955099.1"/>
    </source>
</evidence>
<evidence type="ECO:0000313" key="2">
    <source>
        <dbReference type="Proteomes" id="UP000800035"/>
    </source>
</evidence>